<comment type="caution">
    <text evidence="1">The sequence shown here is derived from an EMBL/GenBank/DDBJ whole genome shotgun (WGS) entry which is preliminary data.</text>
</comment>
<evidence type="ECO:0000313" key="1">
    <source>
        <dbReference type="EMBL" id="TWS25829.1"/>
    </source>
</evidence>
<accession>A0A5C5RS34</accession>
<proteinExistence type="predicted"/>
<reference evidence="1 2" key="1">
    <citation type="submission" date="2019-06" db="EMBL/GenBank/DDBJ databases">
        <authorList>
            <person name="Teng J.L.L."/>
            <person name="Lee H.H."/>
            <person name="Lau S.K.P."/>
            <person name="Woo P.C.Y."/>
        </authorList>
    </citation>
    <scope>NUCLEOTIDE SEQUENCE [LARGE SCALE GENOMIC DNA]</scope>
    <source>
        <strain evidence="1 2">HKU70</strain>
    </source>
</reference>
<evidence type="ECO:0000313" key="2">
    <source>
        <dbReference type="Proteomes" id="UP000319792"/>
    </source>
</evidence>
<protein>
    <submittedName>
        <fullName evidence="1">Uncharacterized protein</fullName>
    </submittedName>
</protein>
<organism evidence="1 2">
    <name type="scientific">Tsukamurella sputi</name>
    <dbReference type="NCBI Taxonomy" id="2591848"/>
    <lineage>
        <taxon>Bacteria</taxon>
        <taxon>Bacillati</taxon>
        <taxon>Actinomycetota</taxon>
        <taxon>Actinomycetes</taxon>
        <taxon>Mycobacteriales</taxon>
        <taxon>Tsukamurellaceae</taxon>
        <taxon>Tsukamurella</taxon>
    </lineage>
</organism>
<dbReference type="EMBL" id="VIGV01000001">
    <property type="protein sequence ID" value="TWS25829.1"/>
    <property type="molecule type" value="Genomic_DNA"/>
</dbReference>
<sequence>MSRTGTARGAAGWGALLVVALGLAFWLGSATPTPSVRPDGDRLGPQSGQAVAEYLGQARASLAAAPAGERRWALISPAAEWTPDEVWARAAGLDRVGRVLVRVRIPGVATPTATVPPGQSAEGVRAVNELAALAMPGLVAPGARGEAIARVTASRLRAAGVPAVVGVVVWGTGDALRAVAGRPGVRSVQVLPRDGARFGVSALLPSYTETATPDPDDRPVPAR</sequence>
<gene>
    <name evidence="1" type="ORF">FK268_00715</name>
</gene>
<name>A0A5C5RS34_9ACTN</name>
<dbReference type="Proteomes" id="UP000319792">
    <property type="component" value="Unassembled WGS sequence"/>
</dbReference>
<reference evidence="1 2" key="2">
    <citation type="submission" date="2019-08" db="EMBL/GenBank/DDBJ databases">
        <title>Tsukamurella conjunctivitidis sp. nov., Tsukamurella assacharolytica sp. nov. and Tsukamurella sputae sp. nov. isolated from patients with conjunctivitis, bacteraemia (lymphoma) and respiratory infection (sputum) in Hong Kong.</title>
        <authorList>
            <person name="Fok K.M.N."/>
            <person name="Fong J.Y.H."/>
        </authorList>
    </citation>
    <scope>NUCLEOTIDE SEQUENCE [LARGE SCALE GENOMIC DNA]</scope>
    <source>
        <strain evidence="1 2">HKU70</strain>
    </source>
</reference>
<dbReference type="OrthoDB" id="4775484at2"/>
<dbReference type="AlphaFoldDB" id="A0A5C5RS34"/>
<keyword evidence="2" id="KW-1185">Reference proteome</keyword>
<dbReference type="RefSeq" id="WP_146430211.1">
    <property type="nucleotide sequence ID" value="NZ_VIGV01000001.1"/>
</dbReference>